<evidence type="ECO:0000256" key="7">
    <source>
        <dbReference type="RuleBase" id="RU004413"/>
    </source>
</evidence>
<evidence type="ECO:0000256" key="2">
    <source>
        <dbReference type="ARBA" id="ARBA00022555"/>
    </source>
</evidence>
<keyword evidence="6 8" id="KW-0694">RNA-binding</keyword>
<dbReference type="InterPro" id="IPR036920">
    <property type="entry name" value="Ribosomal_uL16_sf"/>
</dbReference>
<keyword evidence="4 6" id="KW-0687">Ribonucleoprotein</keyword>
<dbReference type="PRINTS" id="PR00060">
    <property type="entry name" value="RIBOSOMALL16"/>
</dbReference>
<evidence type="ECO:0000256" key="3">
    <source>
        <dbReference type="ARBA" id="ARBA00022980"/>
    </source>
</evidence>
<keyword evidence="2 6" id="KW-0820">tRNA-binding</keyword>
<evidence type="ECO:0000256" key="5">
    <source>
        <dbReference type="ARBA" id="ARBA00035198"/>
    </source>
</evidence>
<comment type="function">
    <text evidence="6 8">Binds 23S rRNA and is also seen to make contacts with the A and possibly P site tRNAs.</text>
</comment>
<comment type="subunit">
    <text evidence="6 8">Part of the 50S ribosomal subunit.</text>
</comment>
<gene>
    <name evidence="6" type="primary">rplP</name>
    <name evidence="9" type="ORF">UR96_C0001G0042</name>
</gene>
<dbReference type="Gene3D" id="3.90.1170.10">
    <property type="entry name" value="Ribosomal protein L10e/L16"/>
    <property type="match status" value="1"/>
</dbReference>
<evidence type="ECO:0000256" key="6">
    <source>
        <dbReference type="HAMAP-Rule" id="MF_01342"/>
    </source>
</evidence>
<evidence type="ECO:0000256" key="1">
    <source>
        <dbReference type="ARBA" id="ARBA00008931"/>
    </source>
</evidence>
<dbReference type="InterPro" id="IPR000114">
    <property type="entry name" value="Ribosomal_uL16_bact-type"/>
</dbReference>
<comment type="caution">
    <text evidence="9">The sequence shown here is derived from an EMBL/GenBank/DDBJ whole genome shotgun (WGS) entry which is preliminary data.</text>
</comment>
<protein>
    <recommendedName>
        <fullName evidence="5 6">Large ribosomal subunit protein uL16</fullName>
    </recommendedName>
</protein>
<keyword evidence="6 8" id="KW-0699">rRNA-binding</keyword>
<dbReference type="GO" id="GO:0005840">
    <property type="term" value="C:ribosome"/>
    <property type="evidence" value="ECO:0007669"/>
    <property type="project" value="UniProtKB-KW"/>
</dbReference>
<organism evidence="9 10">
    <name type="scientific">candidate division WS6 bacterium GW2011_GWC1_36_11</name>
    <dbReference type="NCBI Taxonomy" id="1619090"/>
    <lineage>
        <taxon>Bacteria</taxon>
        <taxon>Candidatus Dojkabacteria</taxon>
    </lineage>
</organism>
<dbReference type="HAMAP" id="MF_01342">
    <property type="entry name" value="Ribosomal_uL16"/>
    <property type="match status" value="1"/>
</dbReference>
<dbReference type="GO" id="GO:0019843">
    <property type="term" value="F:rRNA binding"/>
    <property type="evidence" value="ECO:0007669"/>
    <property type="project" value="UniProtKB-UniRule"/>
</dbReference>
<evidence type="ECO:0000313" key="9">
    <source>
        <dbReference type="EMBL" id="KKP93101.1"/>
    </source>
</evidence>
<dbReference type="NCBIfam" id="TIGR01164">
    <property type="entry name" value="rplP_bact"/>
    <property type="match status" value="1"/>
</dbReference>
<sequence>MNLQPKKRKYRKEFRGRMGGVATANNKLAFGEFGLKAMENGWLDAREIESARKAITGHIKRKGKVWIKVFPHKPYTHKSANSKMIGGKGAIEGYVAVVVPGTLLFEMSGVTEEIAREAMRLGAQKLSLKAKFVTKAAI</sequence>
<dbReference type="GO" id="GO:0006412">
    <property type="term" value="P:translation"/>
    <property type="evidence" value="ECO:0007669"/>
    <property type="project" value="UniProtKB-UniRule"/>
</dbReference>
<evidence type="ECO:0000313" key="10">
    <source>
        <dbReference type="Proteomes" id="UP000034140"/>
    </source>
</evidence>
<dbReference type="GO" id="GO:0000049">
    <property type="term" value="F:tRNA binding"/>
    <property type="evidence" value="ECO:0007669"/>
    <property type="project" value="UniProtKB-KW"/>
</dbReference>
<dbReference type="InterPro" id="IPR020798">
    <property type="entry name" value="Ribosomal_uL16_CS"/>
</dbReference>
<dbReference type="SUPFAM" id="SSF54686">
    <property type="entry name" value="Ribosomal protein L16p/L10e"/>
    <property type="match status" value="1"/>
</dbReference>
<dbReference type="Proteomes" id="UP000034140">
    <property type="component" value="Unassembled WGS sequence"/>
</dbReference>
<accession>A0A0G0DW67</accession>
<dbReference type="PANTHER" id="PTHR12220">
    <property type="entry name" value="50S/60S RIBOSOMAL PROTEIN L16"/>
    <property type="match status" value="1"/>
</dbReference>
<dbReference type="PANTHER" id="PTHR12220:SF13">
    <property type="entry name" value="LARGE RIBOSOMAL SUBUNIT PROTEIN UL16M"/>
    <property type="match status" value="1"/>
</dbReference>
<name>A0A0G0DW67_9BACT</name>
<comment type="similarity">
    <text evidence="1 6 7">Belongs to the universal ribosomal protein uL16 family.</text>
</comment>
<dbReference type="InterPro" id="IPR016180">
    <property type="entry name" value="Ribosomal_uL16_dom"/>
</dbReference>
<proteinExistence type="inferred from homology"/>
<dbReference type="FunFam" id="3.90.1170.10:FF:000001">
    <property type="entry name" value="50S ribosomal protein L16"/>
    <property type="match status" value="1"/>
</dbReference>
<dbReference type="EMBL" id="LBRE01000001">
    <property type="protein sequence ID" value="KKP93101.1"/>
    <property type="molecule type" value="Genomic_DNA"/>
</dbReference>
<dbReference type="Pfam" id="PF00252">
    <property type="entry name" value="Ribosomal_L16"/>
    <property type="match status" value="1"/>
</dbReference>
<dbReference type="GO" id="GO:1990904">
    <property type="term" value="C:ribonucleoprotein complex"/>
    <property type="evidence" value="ECO:0007669"/>
    <property type="project" value="UniProtKB-KW"/>
</dbReference>
<keyword evidence="3 6" id="KW-0689">Ribosomal protein</keyword>
<dbReference type="InterPro" id="IPR047873">
    <property type="entry name" value="Ribosomal_uL16"/>
</dbReference>
<dbReference type="PROSITE" id="PS00586">
    <property type="entry name" value="RIBOSOMAL_L16_1"/>
    <property type="match status" value="1"/>
</dbReference>
<dbReference type="GO" id="GO:0003735">
    <property type="term" value="F:structural constituent of ribosome"/>
    <property type="evidence" value="ECO:0007669"/>
    <property type="project" value="InterPro"/>
</dbReference>
<dbReference type="CDD" id="cd01433">
    <property type="entry name" value="Ribosomal_L16_L10e"/>
    <property type="match status" value="1"/>
</dbReference>
<evidence type="ECO:0000256" key="4">
    <source>
        <dbReference type="ARBA" id="ARBA00023274"/>
    </source>
</evidence>
<evidence type="ECO:0000256" key="8">
    <source>
        <dbReference type="RuleBase" id="RU004414"/>
    </source>
</evidence>
<reference evidence="9 10" key="1">
    <citation type="journal article" date="2015" name="Nature">
        <title>rRNA introns, odd ribosomes, and small enigmatic genomes across a large radiation of phyla.</title>
        <authorList>
            <person name="Brown C.T."/>
            <person name="Hug L.A."/>
            <person name="Thomas B.C."/>
            <person name="Sharon I."/>
            <person name="Castelle C.J."/>
            <person name="Singh A."/>
            <person name="Wilkins M.J."/>
            <person name="Williams K.H."/>
            <person name="Banfield J.F."/>
        </authorList>
    </citation>
    <scope>NUCLEOTIDE SEQUENCE [LARGE SCALE GENOMIC DNA]</scope>
</reference>
<dbReference type="PATRIC" id="fig|1619090.3.peg.42"/>
<dbReference type="AlphaFoldDB" id="A0A0G0DW67"/>